<feature type="domain" description="Protein kinase" evidence="6">
    <location>
        <begin position="1"/>
        <end position="130"/>
    </location>
</feature>
<keyword evidence="8" id="KW-1185">Reference proteome</keyword>
<dbReference type="InterPro" id="IPR000719">
    <property type="entry name" value="Prot_kinase_dom"/>
</dbReference>
<dbReference type="PROSITE" id="PS50011">
    <property type="entry name" value="PROTEIN_KINASE_DOM"/>
    <property type="match status" value="1"/>
</dbReference>
<comment type="caution">
    <text evidence="7">The sequence shown here is derived from an EMBL/GenBank/DDBJ whole genome shotgun (WGS) entry which is preliminary data.</text>
</comment>
<dbReference type="Pfam" id="PF00069">
    <property type="entry name" value="Pkinase"/>
    <property type="match status" value="1"/>
</dbReference>
<dbReference type="EMBL" id="JBBHLL010000009">
    <property type="protein sequence ID" value="KAK7832757.1"/>
    <property type="molecule type" value="Genomic_DNA"/>
</dbReference>
<dbReference type="SMART" id="SM00220">
    <property type="entry name" value="S_TKc"/>
    <property type="match status" value="1"/>
</dbReference>
<accession>A0AAW0K0G5</accession>
<dbReference type="Gene3D" id="1.10.510.10">
    <property type="entry name" value="Transferase(Phosphotransferase) domain 1"/>
    <property type="match status" value="1"/>
</dbReference>
<evidence type="ECO:0000313" key="7">
    <source>
        <dbReference type="EMBL" id="KAK7832757.1"/>
    </source>
</evidence>
<dbReference type="InterPro" id="IPR011009">
    <property type="entry name" value="Kinase-like_dom_sf"/>
</dbReference>
<dbReference type="GO" id="GO:0005634">
    <property type="term" value="C:nucleus"/>
    <property type="evidence" value="ECO:0007669"/>
    <property type="project" value="TreeGrafter"/>
</dbReference>
<evidence type="ECO:0000259" key="6">
    <source>
        <dbReference type="PROSITE" id="PS50011"/>
    </source>
</evidence>
<evidence type="ECO:0000256" key="4">
    <source>
        <dbReference type="ARBA" id="ARBA00022777"/>
    </source>
</evidence>
<dbReference type="GO" id="GO:0043065">
    <property type="term" value="P:positive regulation of apoptotic process"/>
    <property type="evidence" value="ECO:0007669"/>
    <property type="project" value="TreeGrafter"/>
</dbReference>
<dbReference type="PANTHER" id="PTHR24342">
    <property type="entry name" value="SERINE/THREONINE-PROTEIN KINASE 17"/>
    <property type="match status" value="1"/>
</dbReference>
<evidence type="ECO:0000256" key="5">
    <source>
        <dbReference type="ARBA" id="ARBA00022840"/>
    </source>
</evidence>
<dbReference type="GO" id="GO:0005524">
    <property type="term" value="F:ATP binding"/>
    <property type="evidence" value="ECO:0007669"/>
    <property type="project" value="UniProtKB-KW"/>
</dbReference>
<dbReference type="SUPFAM" id="SSF56112">
    <property type="entry name" value="Protein kinase-like (PK-like)"/>
    <property type="match status" value="1"/>
</dbReference>
<keyword evidence="1" id="KW-0723">Serine/threonine-protein kinase</keyword>
<evidence type="ECO:0000256" key="2">
    <source>
        <dbReference type="ARBA" id="ARBA00022679"/>
    </source>
</evidence>
<dbReference type="GO" id="GO:0004674">
    <property type="term" value="F:protein serine/threonine kinase activity"/>
    <property type="evidence" value="ECO:0007669"/>
    <property type="project" value="UniProtKB-KW"/>
</dbReference>
<dbReference type="GO" id="GO:0035556">
    <property type="term" value="P:intracellular signal transduction"/>
    <property type="evidence" value="ECO:0007669"/>
    <property type="project" value="TreeGrafter"/>
</dbReference>
<evidence type="ECO:0000256" key="1">
    <source>
        <dbReference type="ARBA" id="ARBA00022527"/>
    </source>
</evidence>
<organism evidence="7 8">
    <name type="scientific">Myodes glareolus</name>
    <name type="common">Bank vole</name>
    <name type="synonym">Clethrionomys glareolus</name>
    <dbReference type="NCBI Taxonomy" id="447135"/>
    <lineage>
        <taxon>Eukaryota</taxon>
        <taxon>Metazoa</taxon>
        <taxon>Chordata</taxon>
        <taxon>Craniata</taxon>
        <taxon>Vertebrata</taxon>
        <taxon>Euteleostomi</taxon>
        <taxon>Mammalia</taxon>
        <taxon>Eutheria</taxon>
        <taxon>Euarchontoglires</taxon>
        <taxon>Glires</taxon>
        <taxon>Rodentia</taxon>
        <taxon>Myomorpha</taxon>
        <taxon>Muroidea</taxon>
        <taxon>Cricetidae</taxon>
        <taxon>Arvicolinae</taxon>
        <taxon>Myodes</taxon>
    </lineage>
</organism>
<gene>
    <name evidence="7" type="ORF">U0070_026953</name>
</gene>
<reference evidence="7 8" key="1">
    <citation type="journal article" date="2023" name="bioRxiv">
        <title>Conserved and derived expression patterns and positive selection on dental genes reveal complex evolutionary context of ever-growing rodent molars.</title>
        <authorList>
            <person name="Calamari Z.T."/>
            <person name="Song A."/>
            <person name="Cohen E."/>
            <person name="Akter M."/>
            <person name="Roy R.D."/>
            <person name="Hallikas O."/>
            <person name="Christensen M.M."/>
            <person name="Li P."/>
            <person name="Marangoni P."/>
            <person name="Jernvall J."/>
            <person name="Klein O.D."/>
        </authorList>
    </citation>
    <scope>NUCLEOTIDE SEQUENCE [LARGE SCALE GENOMIC DNA]</scope>
    <source>
        <strain evidence="7">V071</strain>
    </source>
</reference>
<name>A0AAW0K0G5_MYOGA</name>
<dbReference type="AlphaFoldDB" id="A0AAW0K0G5"/>
<dbReference type="GO" id="GO:0005737">
    <property type="term" value="C:cytoplasm"/>
    <property type="evidence" value="ECO:0007669"/>
    <property type="project" value="TreeGrafter"/>
</dbReference>
<dbReference type="Proteomes" id="UP001488838">
    <property type="component" value="Unassembled WGS sequence"/>
</dbReference>
<keyword evidence="2" id="KW-0808">Transferase</keyword>
<keyword evidence="5" id="KW-0067">ATP-binding</keyword>
<protein>
    <recommendedName>
        <fullName evidence="6">Protein kinase domain-containing protein</fullName>
    </recommendedName>
</protein>
<sequence length="356" mass="40536">MLLDKTIPIPHIKLIDFGLAHEIEDGVEFKNIFGTPEFVAPEIVNYEPLGLEADMWSIGVITYILLSGASPFLGDTKQETLSNITAVSYDFDEEFFSQTSELAKDFIRKLLVKETRKRLTIQEALRHPWIMLGLPCGAHIMLIFWFCLNTYQSKGEARAPEQWKTQPAQLKTKRLREYTLKCHSSMPPNNTYVNFERFARVVEDVVQVDKGCLALAGAHDTLQDDVEALLAIYNEKDAWYREENENVRHDLSQLKYEFRKVKSLKKLLREDIRTTGAGLGGVARKLDHLQGQFEALGQQLSADIQWMQELVGSFQLESGHTDGYSLGSMFHQNTSESLSELLNRSHVEEILAGLKL</sequence>
<dbReference type="PANTHER" id="PTHR24342:SF15">
    <property type="entry name" value="DEATH-ASSOCIATED PROTEIN KINASE 2"/>
    <property type="match status" value="1"/>
</dbReference>
<proteinExistence type="predicted"/>
<dbReference type="FunFam" id="1.10.510.10:FF:001626">
    <property type="entry name" value="Death-associated protein kinase 2a"/>
    <property type="match status" value="1"/>
</dbReference>
<evidence type="ECO:0000313" key="8">
    <source>
        <dbReference type="Proteomes" id="UP001488838"/>
    </source>
</evidence>
<keyword evidence="3" id="KW-0547">Nucleotide-binding</keyword>
<keyword evidence="4" id="KW-0418">Kinase</keyword>
<evidence type="ECO:0000256" key="3">
    <source>
        <dbReference type="ARBA" id="ARBA00022741"/>
    </source>
</evidence>